<organism evidence="2 3">
    <name type="scientific">Acinetobacter bohemicus</name>
    <dbReference type="NCBI Taxonomy" id="1435036"/>
    <lineage>
        <taxon>Bacteria</taxon>
        <taxon>Pseudomonadati</taxon>
        <taxon>Pseudomonadota</taxon>
        <taxon>Gammaproteobacteria</taxon>
        <taxon>Moraxellales</taxon>
        <taxon>Moraxellaceae</taxon>
        <taxon>Acinetobacter</taxon>
    </lineage>
</organism>
<keyword evidence="3" id="KW-1185">Reference proteome</keyword>
<dbReference type="AlphaFoldDB" id="A0A1I6VBD8"/>
<evidence type="ECO:0008006" key="4">
    <source>
        <dbReference type="Google" id="ProtNLM"/>
    </source>
</evidence>
<reference evidence="3" key="1">
    <citation type="submission" date="2016-10" db="EMBL/GenBank/DDBJ databases">
        <authorList>
            <person name="Varghese N."/>
            <person name="Submissions S."/>
        </authorList>
    </citation>
    <scope>NUCLEOTIDE SEQUENCE [LARGE SCALE GENOMIC DNA]</scope>
    <source>
        <strain evidence="3">ANC 5076</strain>
    </source>
</reference>
<evidence type="ECO:0000313" key="3">
    <source>
        <dbReference type="Proteomes" id="UP000182827"/>
    </source>
</evidence>
<accession>A0A1I6VBD8</accession>
<dbReference type="RefSeq" id="WP_074947184.1">
    <property type="nucleotide sequence ID" value="NZ_FOZU01000023.1"/>
</dbReference>
<gene>
    <name evidence="2" type="ORF">SAMN05444586_102339</name>
</gene>
<proteinExistence type="predicted"/>
<name>A0A1I6VBD8_9GAMM</name>
<dbReference type="Proteomes" id="UP000182827">
    <property type="component" value="Unassembled WGS sequence"/>
</dbReference>
<dbReference type="EMBL" id="FOZU01000023">
    <property type="protein sequence ID" value="SFT11046.1"/>
    <property type="molecule type" value="Genomic_DNA"/>
</dbReference>
<feature type="chain" id="PRO_5010336946" description="DUF4168 domain-containing protein" evidence="1">
    <location>
        <begin position="21"/>
        <end position="162"/>
    </location>
</feature>
<evidence type="ECO:0000256" key="1">
    <source>
        <dbReference type="SAM" id="SignalP"/>
    </source>
</evidence>
<sequence length="162" mass="19065">MKLIKFIFIPLLCYCNLSFAEEDLIIKKNRDIFEKMPLISLQPMLNFCREEQPQLNVELEKAYSVAKVKLVNAENNVKYNGISPLQQKELDQPVDAAFKHELQKMLEIMSISIRKVDAEKYCPSLIDRLNNFDQAEFQRTVEMQYSHYIDRAMQKKKALSQE</sequence>
<feature type="signal peptide" evidence="1">
    <location>
        <begin position="1"/>
        <end position="20"/>
    </location>
</feature>
<protein>
    <recommendedName>
        <fullName evidence="4">DUF4168 domain-containing protein</fullName>
    </recommendedName>
</protein>
<evidence type="ECO:0000313" key="2">
    <source>
        <dbReference type="EMBL" id="SFT11046.1"/>
    </source>
</evidence>
<keyword evidence="1" id="KW-0732">Signal</keyword>